<name>I6W5U6_LEUCA</name>
<feature type="domain" description="ABC transmembrane type-1" evidence="17">
    <location>
        <begin position="176"/>
        <end position="455"/>
    </location>
</feature>
<keyword evidence="2" id="KW-0813">Transport</keyword>
<keyword evidence="4" id="KW-0645">Protease</keyword>
<dbReference type="CDD" id="cd02418">
    <property type="entry name" value="Peptidase_C39B"/>
    <property type="match status" value="1"/>
</dbReference>
<dbReference type="InterPro" id="IPR005897">
    <property type="entry name" value="Pept_C39_ABC_bacteriocin"/>
</dbReference>
<dbReference type="InterPro" id="IPR005074">
    <property type="entry name" value="Peptidase_C39"/>
</dbReference>
<feature type="transmembrane region" description="Helical" evidence="15">
    <location>
        <begin position="312"/>
        <end position="331"/>
    </location>
</feature>
<evidence type="ECO:0000256" key="6">
    <source>
        <dbReference type="ARBA" id="ARBA00022741"/>
    </source>
</evidence>
<dbReference type="MEROPS" id="C39.001"/>
<dbReference type="Gene3D" id="3.90.70.10">
    <property type="entry name" value="Cysteine proteinases"/>
    <property type="match status" value="1"/>
</dbReference>
<dbReference type="PROSITE" id="PS50929">
    <property type="entry name" value="ABC_TM1F"/>
    <property type="match status" value="1"/>
</dbReference>
<evidence type="ECO:0000259" key="18">
    <source>
        <dbReference type="PROSITE" id="PS50990"/>
    </source>
</evidence>
<evidence type="ECO:0000256" key="13">
    <source>
        <dbReference type="ARBA" id="ARBA00023136"/>
    </source>
</evidence>
<dbReference type="GO" id="GO:0008234">
    <property type="term" value="F:cysteine-type peptidase activity"/>
    <property type="evidence" value="ECO:0007669"/>
    <property type="project" value="UniProtKB-KW"/>
</dbReference>
<keyword evidence="11" id="KW-1278">Translocase</keyword>
<feature type="transmembrane region" description="Helical" evidence="15">
    <location>
        <begin position="171"/>
        <end position="194"/>
    </location>
</feature>
<dbReference type="SUPFAM" id="SSF90123">
    <property type="entry name" value="ABC transporter transmembrane region"/>
    <property type="match status" value="1"/>
</dbReference>
<gene>
    <name evidence="19" type="primary">lecT</name>
</gene>
<dbReference type="PROSITE" id="PS50990">
    <property type="entry name" value="PEPTIDASE_C39"/>
    <property type="match status" value="1"/>
</dbReference>
<dbReference type="InterPro" id="IPR017871">
    <property type="entry name" value="ABC_transporter-like_CS"/>
</dbReference>
<keyword evidence="19" id="KW-0614">Plasmid</keyword>
<feature type="transmembrane region" description="Helical" evidence="15">
    <location>
        <begin position="209"/>
        <end position="230"/>
    </location>
</feature>
<keyword evidence="10" id="KW-0653">Protein transport</keyword>
<evidence type="ECO:0000256" key="5">
    <source>
        <dbReference type="ARBA" id="ARBA00022692"/>
    </source>
</evidence>
<dbReference type="SMART" id="SM00382">
    <property type="entry name" value="AAA"/>
    <property type="match status" value="1"/>
</dbReference>
<dbReference type="EMBL" id="JQ061256">
    <property type="protein sequence ID" value="AFN21554.1"/>
    <property type="molecule type" value="Genomic_DNA"/>
</dbReference>
<dbReference type="Pfam" id="PF00664">
    <property type="entry name" value="ABC_membrane"/>
    <property type="match status" value="1"/>
</dbReference>
<feature type="transmembrane region" description="Helical" evidence="15">
    <location>
        <begin position="283"/>
        <end position="305"/>
    </location>
</feature>
<dbReference type="GO" id="GO:0043214">
    <property type="term" value="F:ABC-type bacteriocin transporter activity"/>
    <property type="evidence" value="ECO:0007669"/>
    <property type="project" value="InterPro"/>
</dbReference>
<keyword evidence="13 15" id="KW-0472">Membrane</keyword>
<evidence type="ECO:0000256" key="11">
    <source>
        <dbReference type="ARBA" id="ARBA00022967"/>
    </source>
</evidence>
<proteinExistence type="predicted"/>
<keyword evidence="9" id="KW-0067">ATP-binding</keyword>
<dbReference type="PANTHER" id="PTHR24221:SF654">
    <property type="entry name" value="ATP-BINDING CASSETTE SUB-FAMILY B MEMBER 6"/>
    <property type="match status" value="1"/>
</dbReference>
<keyword evidence="5 15" id="KW-0812">Transmembrane</keyword>
<geneLocation type="plasmid" evidence="19">
    <name>pLC4010-1</name>
</geneLocation>
<evidence type="ECO:0000313" key="19">
    <source>
        <dbReference type="EMBL" id="AFN21554.1"/>
    </source>
</evidence>
<evidence type="ECO:0000256" key="10">
    <source>
        <dbReference type="ARBA" id="ARBA00022927"/>
    </source>
</evidence>
<evidence type="ECO:0000256" key="14">
    <source>
        <dbReference type="ARBA" id="ARBA00043264"/>
    </source>
</evidence>
<organism evidence="19">
    <name type="scientific">Leuconostoc carnosum</name>
    <dbReference type="NCBI Taxonomy" id="1252"/>
    <lineage>
        <taxon>Bacteria</taxon>
        <taxon>Bacillati</taxon>
        <taxon>Bacillota</taxon>
        <taxon>Bacilli</taxon>
        <taxon>Lactobacillales</taxon>
        <taxon>Lactobacillaceae</taxon>
        <taxon>Leuconostoc</taxon>
    </lineage>
</organism>
<reference evidence="19" key="1">
    <citation type="journal article" date="2013" name="Appl. Microbiol. Biotechnol.">
        <title>Genetic characterisation and heterologous expression of leucocin C, a class IIa bacteriocin from Leuconostoc carnosum 4010.</title>
        <authorList>
            <person name="Wan X."/>
            <person name="Li R."/>
            <person name="Saris P.E.J."/>
            <person name="Takala T.M."/>
        </authorList>
    </citation>
    <scope>NUCLEOTIDE SEQUENCE</scope>
    <source>
        <strain evidence="19">4010</strain>
        <plasmid evidence="19">pLC4010-1</plasmid>
    </source>
</reference>
<keyword evidence="8" id="KW-0788">Thiol protease</keyword>
<sequence>MVKVKMFQKRINYIAQVDERDCGVAALAMVLTHYKTRLSLAKLRDLAKTDMEGTTALGIVKAANALDFETMPIQADLSLFDKKDLPYPFIAHVIKDGKYPHYYVVYGIKGDQLLIADPDNTVGKNKMTKAHFNEEWTGVSIFIAPNPTYKPTKDKKRSLTSFIPVITRQKLLVINIVIAALLVTLVSILGSYYLQGIIDTYIPDNMKNTLGIVSLGLIFAYVIQQLLSYARDYLLIVMGQRLSIDIILSYIKHIFELPMSFFATRRTGEIVSRFTDANAIIEALASTMLSVFLDLGILVIVGTVLVVQNSTLFLISLIAIPAYALVVWLFMRPFSKMNNDQMQAGSMLSSSIIEDINGVETIKALNSEETAYHKIDHEFVTYLEKSFVYAKTEATQNAIKSLLQLSLNVVILWVGAQLVMTNKISVGQLITYNALLGFFTDPLQNIINLQTKLQQASVANNRLNEVYLVDSEFKASHQMTESIMPNSSLVADHITYKYGFGAPAIDDVSLTITAGEKIALVGISGSGKSTLVKLLVNFFQPDSGTISLGQTPLANLDKHELRAHINYLPQEPFIFSGSIMDNLLLGAKPGTTQEDIIRAVEIAEIKDDIEKMSQGFGTELAESGNISGGQKQRIALARAILVDSPVLILDESTSNLDVLTEKKIIDNLMQLTEKTIIFVAHRLTISQRVDRILTMQNGKIIEDGTHNTLLNAGGFYASLFNH</sequence>
<dbReference type="NCBIfam" id="TIGR01193">
    <property type="entry name" value="bacteriocin_ABC"/>
    <property type="match status" value="1"/>
</dbReference>
<dbReference type="Gene3D" id="1.20.1560.10">
    <property type="entry name" value="ABC transporter type 1, transmembrane domain"/>
    <property type="match status" value="1"/>
</dbReference>
<dbReference type="InterPro" id="IPR003593">
    <property type="entry name" value="AAA+_ATPase"/>
</dbReference>
<evidence type="ECO:0000256" key="4">
    <source>
        <dbReference type="ARBA" id="ARBA00022670"/>
    </source>
</evidence>
<accession>I6W5U6</accession>
<evidence type="ECO:0000256" key="12">
    <source>
        <dbReference type="ARBA" id="ARBA00022989"/>
    </source>
</evidence>
<dbReference type="GO" id="GO:0034040">
    <property type="term" value="F:ATPase-coupled lipid transmembrane transporter activity"/>
    <property type="evidence" value="ECO:0007669"/>
    <property type="project" value="TreeGrafter"/>
</dbReference>
<feature type="domain" description="Peptidase C39" evidence="18">
    <location>
        <begin position="16"/>
        <end position="143"/>
    </location>
</feature>
<dbReference type="GO" id="GO:0015031">
    <property type="term" value="P:protein transport"/>
    <property type="evidence" value="ECO:0007669"/>
    <property type="project" value="UniProtKB-KW"/>
</dbReference>
<dbReference type="PANTHER" id="PTHR24221">
    <property type="entry name" value="ATP-BINDING CASSETTE SUB-FAMILY B"/>
    <property type="match status" value="1"/>
</dbReference>
<keyword evidence="7" id="KW-0378">Hydrolase</keyword>
<dbReference type="Gene3D" id="3.40.50.300">
    <property type="entry name" value="P-loop containing nucleotide triphosphate hydrolases"/>
    <property type="match status" value="1"/>
</dbReference>
<dbReference type="GO" id="GO:0005524">
    <property type="term" value="F:ATP binding"/>
    <property type="evidence" value="ECO:0007669"/>
    <property type="project" value="UniProtKB-KW"/>
</dbReference>
<dbReference type="Pfam" id="PF00005">
    <property type="entry name" value="ABC_tran"/>
    <property type="match status" value="1"/>
</dbReference>
<dbReference type="InterPro" id="IPR039421">
    <property type="entry name" value="Type_1_exporter"/>
</dbReference>
<keyword evidence="6" id="KW-0547">Nucleotide-binding</keyword>
<evidence type="ECO:0000256" key="1">
    <source>
        <dbReference type="ARBA" id="ARBA00004651"/>
    </source>
</evidence>
<evidence type="ECO:0000256" key="7">
    <source>
        <dbReference type="ARBA" id="ARBA00022801"/>
    </source>
</evidence>
<keyword evidence="3" id="KW-1003">Cell membrane</keyword>
<keyword evidence="12 15" id="KW-1133">Transmembrane helix</keyword>
<dbReference type="GO" id="GO:0016887">
    <property type="term" value="F:ATP hydrolysis activity"/>
    <property type="evidence" value="ECO:0007669"/>
    <property type="project" value="InterPro"/>
</dbReference>
<evidence type="ECO:0000259" key="17">
    <source>
        <dbReference type="PROSITE" id="PS50929"/>
    </source>
</evidence>
<evidence type="ECO:0000256" key="15">
    <source>
        <dbReference type="SAM" id="Phobius"/>
    </source>
</evidence>
<dbReference type="PROSITE" id="PS50893">
    <property type="entry name" value="ABC_TRANSPORTER_2"/>
    <property type="match status" value="1"/>
</dbReference>
<dbReference type="InterPro" id="IPR003439">
    <property type="entry name" value="ABC_transporter-like_ATP-bd"/>
</dbReference>
<feature type="transmembrane region" description="Helical" evidence="15">
    <location>
        <begin position="242"/>
        <end position="263"/>
    </location>
</feature>
<dbReference type="FunFam" id="3.40.50.300:FF:000299">
    <property type="entry name" value="ABC transporter ATP-binding protein/permease"/>
    <property type="match status" value="1"/>
</dbReference>
<evidence type="ECO:0000256" key="8">
    <source>
        <dbReference type="ARBA" id="ARBA00022807"/>
    </source>
</evidence>
<dbReference type="InterPro" id="IPR011527">
    <property type="entry name" value="ABC1_TM_dom"/>
</dbReference>
<dbReference type="AlphaFoldDB" id="I6W5U6"/>
<dbReference type="GO" id="GO:0005886">
    <property type="term" value="C:plasma membrane"/>
    <property type="evidence" value="ECO:0007669"/>
    <property type="project" value="UniProtKB-SubCell"/>
</dbReference>
<evidence type="ECO:0000256" key="9">
    <source>
        <dbReference type="ARBA" id="ARBA00022840"/>
    </source>
</evidence>
<comment type="subcellular location">
    <subcellularLocation>
        <location evidence="1">Cell membrane</location>
        <topology evidence="1">Multi-pass membrane protein</topology>
    </subcellularLocation>
</comment>
<dbReference type="InterPro" id="IPR036640">
    <property type="entry name" value="ABC1_TM_sf"/>
</dbReference>
<feature type="domain" description="ABC transporter" evidence="16">
    <location>
        <begin position="489"/>
        <end position="722"/>
    </location>
</feature>
<dbReference type="GO" id="GO:0006508">
    <property type="term" value="P:proteolysis"/>
    <property type="evidence" value="ECO:0007669"/>
    <property type="project" value="UniProtKB-KW"/>
</dbReference>
<dbReference type="SUPFAM" id="SSF52540">
    <property type="entry name" value="P-loop containing nucleoside triphosphate hydrolases"/>
    <property type="match status" value="1"/>
</dbReference>
<evidence type="ECO:0000256" key="2">
    <source>
        <dbReference type="ARBA" id="ARBA00022448"/>
    </source>
</evidence>
<evidence type="ECO:0000259" key="16">
    <source>
        <dbReference type="PROSITE" id="PS50893"/>
    </source>
</evidence>
<dbReference type="InterPro" id="IPR027417">
    <property type="entry name" value="P-loop_NTPase"/>
</dbReference>
<evidence type="ECO:0000256" key="3">
    <source>
        <dbReference type="ARBA" id="ARBA00022475"/>
    </source>
</evidence>
<dbReference type="Pfam" id="PF03412">
    <property type="entry name" value="Peptidase_C39"/>
    <property type="match status" value="1"/>
</dbReference>
<dbReference type="PROSITE" id="PS00211">
    <property type="entry name" value="ABC_TRANSPORTER_1"/>
    <property type="match status" value="1"/>
</dbReference>
<protein>
    <submittedName>
        <fullName evidence="19">Leucocin C translocator protein</fullName>
    </submittedName>
</protein>
<dbReference type="CDD" id="cd18570">
    <property type="entry name" value="ABC_6TM_PCAT1_LagD_like"/>
    <property type="match status" value="1"/>
</dbReference>
<keyword evidence="14" id="KW-0080">Bacteriocin transport</keyword>